<organism evidence="2 3">
    <name type="scientific">Roseateles koreensis</name>
    <dbReference type="NCBI Taxonomy" id="2987526"/>
    <lineage>
        <taxon>Bacteria</taxon>
        <taxon>Pseudomonadati</taxon>
        <taxon>Pseudomonadota</taxon>
        <taxon>Betaproteobacteria</taxon>
        <taxon>Burkholderiales</taxon>
        <taxon>Sphaerotilaceae</taxon>
        <taxon>Roseateles</taxon>
    </lineage>
</organism>
<evidence type="ECO:0000313" key="2">
    <source>
        <dbReference type="EMBL" id="MDC8784778.1"/>
    </source>
</evidence>
<dbReference type="InterPro" id="IPR002686">
    <property type="entry name" value="Transposase_17"/>
</dbReference>
<reference evidence="2 3" key="1">
    <citation type="submission" date="2022-10" db="EMBL/GenBank/DDBJ databases">
        <title>paucibacter sp. hw8 Genome sequencing.</title>
        <authorList>
            <person name="Park S."/>
        </authorList>
    </citation>
    <scope>NUCLEOTIDE SEQUENCE [LARGE SCALE GENOMIC DNA]</scope>
    <source>
        <strain evidence="3">hw8</strain>
    </source>
</reference>
<dbReference type="PANTHER" id="PTHR34322:SF2">
    <property type="entry name" value="TRANSPOSASE IS200-LIKE DOMAIN-CONTAINING PROTEIN"/>
    <property type="match status" value="1"/>
</dbReference>
<dbReference type="SUPFAM" id="SSF143422">
    <property type="entry name" value="Transposase IS200-like"/>
    <property type="match status" value="1"/>
</dbReference>
<dbReference type="PANTHER" id="PTHR34322">
    <property type="entry name" value="TRANSPOSASE, Y1_TNP DOMAIN-CONTAINING"/>
    <property type="match status" value="1"/>
</dbReference>
<accession>A0ABT5KQX5</accession>
<dbReference type="EMBL" id="JAQQXS010000004">
    <property type="protein sequence ID" value="MDC8784778.1"/>
    <property type="molecule type" value="Genomic_DNA"/>
</dbReference>
<protein>
    <submittedName>
        <fullName evidence="2">Transposase</fullName>
    </submittedName>
</protein>
<dbReference type="SMART" id="SM01321">
    <property type="entry name" value="Y1_Tnp"/>
    <property type="match status" value="1"/>
</dbReference>
<dbReference type="Gene3D" id="3.30.70.1290">
    <property type="entry name" value="Transposase IS200-like"/>
    <property type="match status" value="1"/>
</dbReference>
<feature type="domain" description="Transposase IS200-like" evidence="1">
    <location>
        <begin position="9"/>
        <end position="123"/>
    </location>
</feature>
<evidence type="ECO:0000313" key="3">
    <source>
        <dbReference type="Proteomes" id="UP001219862"/>
    </source>
</evidence>
<proteinExistence type="predicted"/>
<dbReference type="Proteomes" id="UP001219862">
    <property type="component" value="Unassembled WGS sequence"/>
</dbReference>
<dbReference type="InterPro" id="IPR036515">
    <property type="entry name" value="Transposase_17_sf"/>
</dbReference>
<evidence type="ECO:0000259" key="1">
    <source>
        <dbReference type="SMART" id="SM01321"/>
    </source>
</evidence>
<name>A0ABT5KQX5_9BURK</name>
<dbReference type="Pfam" id="PF01797">
    <property type="entry name" value="Y1_Tnp"/>
    <property type="match status" value="1"/>
</dbReference>
<sequence length="296" mass="32908">MARPLRIEIAGAAYHITARCDPGADAFVDDADRLTFLSLLAQTQQRFDVQVLAYNLLPDHFHVLLFTRRANLSRLMRHLCGVYTQAYRRRHGGQGALFHGRFKGILVDREAHLLDACRYVELNAYRLGLAKEPGAWPWSSYPAHAGLAPVPAWLEADGLWAYVLDRPLAGAADRRHAAARYARLVASAPDLQLWPGQLRRQIFLGDEAFVQRTLTQLGKVGRASGGRRSVSARLAQPGRAASAVWADCQRRSASREQALYLAHTEGGLSMTCLARMQGVSVSRISRLVSSFEHQWA</sequence>
<comment type="caution">
    <text evidence="2">The sequence shown here is derived from an EMBL/GenBank/DDBJ whole genome shotgun (WGS) entry which is preliminary data.</text>
</comment>
<dbReference type="RefSeq" id="WP_273595893.1">
    <property type="nucleotide sequence ID" value="NZ_JAQQXS010000004.1"/>
</dbReference>
<keyword evidence="3" id="KW-1185">Reference proteome</keyword>
<gene>
    <name evidence="2" type="ORF">PRZ01_06195</name>
</gene>